<organism evidence="4 5">
    <name type="scientific">Hyphomonas neptunium (strain ATCC 15444)</name>
    <dbReference type="NCBI Taxonomy" id="228405"/>
    <lineage>
        <taxon>Bacteria</taxon>
        <taxon>Pseudomonadati</taxon>
        <taxon>Pseudomonadota</taxon>
        <taxon>Alphaproteobacteria</taxon>
        <taxon>Hyphomonadales</taxon>
        <taxon>Hyphomonadaceae</taxon>
        <taxon>Hyphomonas</taxon>
    </lineage>
</organism>
<keyword evidence="1" id="KW-0472">Membrane</keyword>
<dbReference type="GO" id="GO:0015920">
    <property type="term" value="P:lipopolysaccharide transport"/>
    <property type="evidence" value="ECO:0007669"/>
    <property type="project" value="InterPro"/>
</dbReference>
<dbReference type="GO" id="GO:1990351">
    <property type="term" value="C:transporter complex"/>
    <property type="evidence" value="ECO:0007669"/>
    <property type="project" value="TreeGrafter"/>
</dbReference>
<dbReference type="KEGG" id="hne:HNE_2149"/>
<comment type="similarity">
    <text evidence="1">Belongs to the LptD family.</text>
</comment>
<feature type="domain" description="LPS-assembly protein LptD central" evidence="3">
    <location>
        <begin position="192"/>
        <end position="284"/>
    </location>
</feature>
<evidence type="ECO:0000259" key="2">
    <source>
        <dbReference type="Pfam" id="PF04453"/>
    </source>
</evidence>
<feature type="chain" id="PRO_5009018817" description="LPS-assembly protein LptD" evidence="1">
    <location>
        <begin position="27"/>
        <end position="736"/>
    </location>
</feature>
<dbReference type="HAMAP" id="MF_01411">
    <property type="entry name" value="LPS_assembly_LptD"/>
    <property type="match status" value="1"/>
</dbReference>
<reference evidence="4 5" key="1">
    <citation type="journal article" date="2006" name="J. Bacteriol.">
        <title>Comparative genomic evidence for a close relationship between the dimorphic prosthecate bacteria Hyphomonas neptunium and Caulobacter crescentus.</title>
        <authorList>
            <person name="Badger J.H."/>
            <person name="Hoover T.R."/>
            <person name="Brun Y.V."/>
            <person name="Weiner R.M."/>
            <person name="Laub M.T."/>
            <person name="Alexandre G."/>
            <person name="Mrazek J."/>
            <person name="Ren Q."/>
            <person name="Paulsen I.T."/>
            <person name="Nelson K.E."/>
            <person name="Khouri H.M."/>
            <person name="Radune D."/>
            <person name="Sosa J."/>
            <person name="Dodson R.J."/>
            <person name="Sullivan S.A."/>
            <person name="Rosovitz M.J."/>
            <person name="Madupu R."/>
            <person name="Brinkac L.M."/>
            <person name="Durkin A.S."/>
            <person name="Daugherty S.C."/>
            <person name="Kothari S.P."/>
            <person name="Giglio M.G."/>
            <person name="Zhou L."/>
            <person name="Haft D.H."/>
            <person name="Selengut J.D."/>
            <person name="Davidsen T.M."/>
            <person name="Yang Q."/>
            <person name="Zafar N."/>
            <person name="Ward N.L."/>
        </authorList>
    </citation>
    <scope>NUCLEOTIDE SEQUENCE [LARGE SCALE GENOMIC DNA]</scope>
    <source>
        <strain evidence="4 5">ATCC 15444</strain>
    </source>
</reference>
<dbReference type="Pfam" id="PF19838">
    <property type="entry name" value="LptD_2"/>
    <property type="match status" value="1"/>
</dbReference>
<dbReference type="PANTHER" id="PTHR30189">
    <property type="entry name" value="LPS-ASSEMBLY PROTEIN"/>
    <property type="match status" value="1"/>
</dbReference>
<comment type="subunit">
    <text evidence="1">Component of the lipopolysaccharide transport and assembly complex.</text>
</comment>
<dbReference type="STRING" id="228405.HNE_2149"/>
<sequence precursor="true">MPSVVKWSHYALLAGFSAVLPVAAYAQTEVEAEAEPEAATTVTDERVVLEADIVYENSADNTIIAEGNVEALHQGRVLRADRLIYDRTTERARASGNVIITEADGSQQFAEEVDVGPDLTDGYAIGYSARLPGDATVAAKSAIRRSDGINALEHVVYTACPLCEEDTTPTWSIRARRAVLDEESQMISYRDAVIEIGGVPVFYLPYLSHPDPNSERRSGLLMPNAGLSSTLGAFYKQPYYWAVSDHSDITISPMVMQNVNPLLGVDFRKRFYSGAVKFETSFTHEADFDSDGETFGEETFRGHLYGNGLFAISPEWKWGFGVETQTDDLYDRRYDISGQGDKRGLYSNQPRRLLSQVFVTGQGDSYYTDAALLNFQGLRGEDDAARLPLVSPLAYADKYWDLGAYGFASVTASTAILTREVGADSHRASLGGDWNTMKILPGGFTFEPFAELRGDYYMLDEDVSGKDSVARAVGNTGAKLAYPMVRPGTNVDLMLEPAVMAAWGFSNVNDPAIPVEDSLLYEFDESSLFEANGFGNFDLYEGDGKVSAGLTARALWKNGTEVSTTVGRRWRSRADPAFDVASNLDGKSSDWLASASLKMGKKLELSSRVRLDEKDLSLSRFDMRAATSFDWFRAVGQYYKIDERISPAGTSDEGIFLRGEIQFTDRYSVVFGQLRDISRNVNTRQEIGIAYTDDCSRFELLYNRSELRDRTLGPTESFQVRFSLLSLGNFGSDSFE</sequence>
<feature type="signal peptide" evidence="1">
    <location>
        <begin position="1"/>
        <end position="26"/>
    </location>
</feature>
<accession>Q0C097</accession>
<dbReference type="Pfam" id="PF04453">
    <property type="entry name" value="LptD"/>
    <property type="match status" value="1"/>
</dbReference>
<evidence type="ECO:0000313" key="4">
    <source>
        <dbReference type="EMBL" id="ABI76554.1"/>
    </source>
</evidence>
<dbReference type="Proteomes" id="UP000001959">
    <property type="component" value="Chromosome"/>
</dbReference>
<comment type="caution">
    <text evidence="1">Lacks conserved residue(s) required for the propagation of feature annotation.</text>
</comment>
<feature type="domain" description="LptD C-terminal" evidence="2">
    <location>
        <begin position="300"/>
        <end position="658"/>
    </location>
</feature>
<proteinExistence type="inferred from homology"/>
<dbReference type="eggNOG" id="COG1452">
    <property type="taxonomic scope" value="Bacteria"/>
</dbReference>
<dbReference type="GO" id="GO:0009279">
    <property type="term" value="C:cell outer membrane"/>
    <property type="evidence" value="ECO:0007669"/>
    <property type="project" value="UniProtKB-SubCell"/>
</dbReference>
<gene>
    <name evidence="1" type="primary">lptD</name>
    <name evidence="4" type="ordered locus">HNE_2149</name>
</gene>
<keyword evidence="1" id="KW-0998">Cell outer membrane</keyword>
<keyword evidence="5" id="KW-1185">Reference proteome</keyword>
<dbReference type="GO" id="GO:0043165">
    <property type="term" value="P:Gram-negative-bacterium-type cell outer membrane assembly"/>
    <property type="evidence" value="ECO:0007669"/>
    <property type="project" value="UniProtKB-UniRule"/>
</dbReference>
<protein>
    <recommendedName>
        <fullName evidence="1">LPS-assembly protein LptD</fullName>
    </recommendedName>
</protein>
<evidence type="ECO:0000313" key="5">
    <source>
        <dbReference type="Proteomes" id="UP000001959"/>
    </source>
</evidence>
<dbReference type="Gene3D" id="2.60.450.10">
    <property type="entry name" value="Lipopolysaccharide (LPS) transport protein A like domain"/>
    <property type="match status" value="1"/>
</dbReference>
<dbReference type="AlphaFoldDB" id="Q0C097"/>
<dbReference type="InterPro" id="IPR020889">
    <property type="entry name" value="LipoPS_assembly_LptD"/>
</dbReference>
<comment type="function">
    <text evidence="1">Involved in the assembly of lipopolysaccharide (LPS) at the surface of the outer membrane.</text>
</comment>
<evidence type="ECO:0000259" key="3">
    <source>
        <dbReference type="Pfam" id="PF19838"/>
    </source>
</evidence>
<keyword evidence="1" id="KW-0732">Signal</keyword>
<evidence type="ECO:0000256" key="1">
    <source>
        <dbReference type="HAMAP-Rule" id="MF_01411"/>
    </source>
</evidence>
<name>Q0C097_HYPNA</name>
<dbReference type="HOGENOM" id="CLU_009039_3_0_5"/>
<dbReference type="EMBL" id="CP000158">
    <property type="protein sequence ID" value="ABI76554.1"/>
    <property type="molecule type" value="Genomic_DNA"/>
</dbReference>
<comment type="subcellular location">
    <subcellularLocation>
        <location evidence="1">Cell outer membrane</location>
    </subcellularLocation>
</comment>
<dbReference type="InterPro" id="IPR050218">
    <property type="entry name" value="LptD"/>
</dbReference>
<dbReference type="InterPro" id="IPR007543">
    <property type="entry name" value="LptD_C"/>
</dbReference>
<dbReference type="PANTHER" id="PTHR30189:SF1">
    <property type="entry name" value="LPS-ASSEMBLY PROTEIN LPTD"/>
    <property type="match status" value="1"/>
</dbReference>
<dbReference type="InterPro" id="IPR045659">
    <property type="entry name" value="LptD_2"/>
</dbReference>